<evidence type="ECO:0000313" key="5">
    <source>
        <dbReference type="Proteomes" id="UP000237819"/>
    </source>
</evidence>
<keyword evidence="2" id="KW-1003">Cell membrane</keyword>
<dbReference type="Pfam" id="PF00499">
    <property type="entry name" value="Oxidored_q3"/>
    <property type="match status" value="1"/>
</dbReference>
<dbReference type="Proteomes" id="UP000237819">
    <property type="component" value="Unassembled WGS sequence"/>
</dbReference>
<dbReference type="GO" id="GO:0048038">
    <property type="term" value="F:quinone binding"/>
    <property type="evidence" value="ECO:0007669"/>
    <property type="project" value="UniProtKB-UniRule"/>
</dbReference>
<keyword evidence="2" id="KW-0472">Membrane</keyword>
<dbReference type="PANTHER" id="PTHR33269:SF17">
    <property type="entry name" value="NADH-UBIQUINONE OXIDOREDUCTASE CHAIN 6"/>
    <property type="match status" value="1"/>
</dbReference>
<dbReference type="EMBL" id="PUHZ01000026">
    <property type="protein sequence ID" value="PQO41634.1"/>
    <property type="molecule type" value="Genomic_DNA"/>
</dbReference>
<keyword evidence="2" id="KW-0812">Transmembrane</keyword>
<dbReference type="GO" id="GO:0005886">
    <property type="term" value="C:plasma membrane"/>
    <property type="evidence" value="ECO:0007669"/>
    <property type="project" value="UniProtKB-SubCell"/>
</dbReference>
<protein>
    <recommendedName>
        <fullName evidence="2">NADH-quinone oxidoreductase subunit J</fullName>
        <ecNumber evidence="2">7.1.1.-</ecNumber>
    </recommendedName>
</protein>
<dbReference type="PANTHER" id="PTHR33269">
    <property type="entry name" value="NADH-UBIQUINONE OXIDOREDUCTASE CHAIN 6"/>
    <property type="match status" value="1"/>
</dbReference>
<gene>
    <name evidence="4" type="ORF">C5Y93_30375</name>
    <name evidence="3" type="ORF">C5Y98_13670</name>
</gene>
<feature type="transmembrane region" description="Helical" evidence="2">
    <location>
        <begin position="175"/>
        <end position="197"/>
    </location>
</feature>
<evidence type="ECO:0000313" key="3">
    <source>
        <dbReference type="EMBL" id="PQO35506.1"/>
    </source>
</evidence>
<evidence type="ECO:0000313" key="4">
    <source>
        <dbReference type="EMBL" id="PQO41634.1"/>
    </source>
</evidence>
<comment type="subcellular location">
    <subcellularLocation>
        <location evidence="2">Cell membrane</location>
        <topology evidence="2">Multi-pass membrane protein</topology>
    </subcellularLocation>
</comment>
<keyword evidence="2" id="KW-0520">NAD</keyword>
<dbReference type="AlphaFoldDB" id="A0A2S8FTL1"/>
<dbReference type="GO" id="GO:0008137">
    <property type="term" value="F:NADH dehydrogenase (ubiquinone) activity"/>
    <property type="evidence" value="ECO:0007669"/>
    <property type="project" value="UniProtKB-UniRule"/>
</dbReference>
<feature type="transmembrane region" description="Helical" evidence="2">
    <location>
        <begin position="12"/>
        <end position="32"/>
    </location>
</feature>
<dbReference type="EC" id="7.1.1.-" evidence="2"/>
<evidence type="ECO:0000313" key="6">
    <source>
        <dbReference type="Proteomes" id="UP000239388"/>
    </source>
</evidence>
<feature type="transmembrane region" description="Helical" evidence="2">
    <location>
        <begin position="38"/>
        <end position="57"/>
    </location>
</feature>
<dbReference type="EMBL" id="PUIB01000015">
    <property type="protein sequence ID" value="PQO35506.1"/>
    <property type="molecule type" value="Genomic_DNA"/>
</dbReference>
<feature type="transmembrane region" description="Helical" evidence="2">
    <location>
        <begin position="69"/>
        <end position="90"/>
    </location>
</feature>
<dbReference type="Gene3D" id="1.20.120.1200">
    <property type="entry name" value="NADH-ubiquinone/plastoquinone oxidoreductase chain 6, subunit NuoJ"/>
    <property type="match status" value="1"/>
</dbReference>
<reference evidence="5 6" key="1">
    <citation type="submission" date="2018-02" db="EMBL/GenBank/DDBJ databases">
        <title>Comparative genomes isolates from brazilian mangrove.</title>
        <authorList>
            <person name="Araujo J.E."/>
            <person name="Taketani R.G."/>
            <person name="Silva M.C.P."/>
            <person name="Loureco M.V."/>
            <person name="Andreote F.D."/>
        </authorList>
    </citation>
    <scope>NUCLEOTIDE SEQUENCE [LARGE SCALE GENOMIC DNA]</scope>
    <source>
        <strain evidence="3 6">NAP PRIS-MGV</strain>
        <strain evidence="4 5">Nap-Phe MGV</strain>
    </source>
</reference>
<proteinExistence type="inferred from homology"/>
<dbReference type="InterPro" id="IPR042106">
    <property type="entry name" value="Nuo/plastoQ_OxRdtase_6_NuoJ"/>
</dbReference>
<comment type="caution">
    <text evidence="3">The sequence shown here is derived from an EMBL/GenBank/DDBJ whole genome shotgun (WGS) entry which is preliminary data.</text>
</comment>
<accession>A0A2S8FTL1</accession>
<comment type="caution">
    <text evidence="2">Lacks conserved residue(s) required for the propagation of feature annotation.</text>
</comment>
<organism evidence="3 6">
    <name type="scientific">Blastopirellula marina</name>
    <dbReference type="NCBI Taxonomy" id="124"/>
    <lineage>
        <taxon>Bacteria</taxon>
        <taxon>Pseudomonadati</taxon>
        <taxon>Planctomycetota</taxon>
        <taxon>Planctomycetia</taxon>
        <taxon>Pirellulales</taxon>
        <taxon>Pirellulaceae</taxon>
        <taxon>Blastopirellula</taxon>
    </lineage>
</organism>
<sequence length="213" mass="22893">MVVSSNVVRMAFFLVISLAATSGLIFLTGAHFVGAMQLMIYVGGTVVLLIFGVMLTAQQAFINMQTKAGDWILALIVGGSLLALLTQIAFSVPEWHTSDYQARLQAEVTAAEEEIIAAMAADKRTEMTPAEEAKLRPLLTKLKYGQPELTSQVGLGLVGVRADKPTLESPGYVGYLLPFEIVSVHLLVVLVGAAYLARSKRSVPTLRTEGGER</sequence>
<name>A0A2S8FTL1_9BACT</name>
<comment type="function">
    <text evidence="2">NDH-1 shuttles electrons from NADH, via FMN and iron-sulfur (Fe-S) centers, to quinones in the respiratory chain. Couples the redox reaction to proton translocation (for every two electrons transferred, four hydrogen ions are translocated across the cytoplasmic membrane), and thus conserves the redox energy in a proton gradient.</text>
</comment>
<comment type="catalytic activity">
    <reaction evidence="2">
        <text>a quinone + NADH + 5 H(+)(in) = a quinol + NAD(+) + 4 H(+)(out)</text>
        <dbReference type="Rhea" id="RHEA:57888"/>
        <dbReference type="ChEBI" id="CHEBI:15378"/>
        <dbReference type="ChEBI" id="CHEBI:24646"/>
        <dbReference type="ChEBI" id="CHEBI:57540"/>
        <dbReference type="ChEBI" id="CHEBI:57945"/>
        <dbReference type="ChEBI" id="CHEBI:132124"/>
    </reaction>
</comment>
<evidence type="ECO:0000256" key="1">
    <source>
        <dbReference type="ARBA" id="ARBA00005698"/>
    </source>
</evidence>
<comment type="similarity">
    <text evidence="1 2">Belongs to the complex I subunit 6 family.</text>
</comment>
<keyword evidence="2" id="KW-1133">Transmembrane helix</keyword>
<evidence type="ECO:0000256" key="2">
    <source>
        <dbReference type="RuleBase" id="RU004429"/>
    </source>
</evidence>
<dbReference type="InterPro" id="IPR001457">
    <property type="entry name" value="NADH_UbQ/plastoQ_OxRdtase_su6"/>
</dbReference>
<keyword evidence="2" id="KW-0874">Quinone</keyword>
<dbReference type="Proteomes" id="UP000239388">
    <property type="component" value="Unassembled WGS sequence"/>
</dbReference>